<protein>
    <submittedName>
        <fullName evidence="4">AcrR family transcriptional regulator</fullName>
    </submittedName>
</protein>
<organism evidence="4 5">
    <name type="scientific">Metaclostridioides mangenotii</name>
    <dbReference type="NCBI Taxonomy" id="1540"/>
    <lineage>
        <taxon>Bacteria</taxon>
        <taxon>Bacillati</taxon>
        <taxon>Bacillota</taxon>
        <taxon>Clostridia</taxon>
        <taxon>Peptostreptococcales</taxon>
        <taxon>Peptostreptococcaceae</taxon>
        <taxon>Metaclostridioides</taxon>
    </lineage>
</organism>
<dbReference type="Gene3D" id="1.10.357.10">
    <property type="entry name" value="Tetracycline Repressor, domain 2"/>
    <property type="match status" value="1"/>
</dbReference>
<dbReference type="Proteomes" id="UP000767291">
    <property type="component" value="Unassembled WGS sequence"/>
</dbReference>
<dbReference type="Pfam" id="PF00440">
    <property type="entry name" value="TetR_N"/>
    <property type="match status" value="1"/>
</dbReference>
<keyword evidence="5" id="KW-1185">Reference proteome</keyword>
<dbReference type="SUPFAM" id="SSF46689">
    <property type="entry name" value="Homeodomain-like"/>
    <property type="match status" value="1"/>
</dbReference>
<dbReference type="PRINTS" id="PR00455">
    <property type="entry name" value="HTHTETR"/>
</dbReference>
<evidence type="ECO:0000313" key="5">
    <source>
        <dbReference type="Proteomes" id="UP000767291"/>
    </source>
</evidence>
<accession>A0ABS4E896</accession>
<reference evidence="4 5" key="1">
    <citation type="submission" date="2021-03" db="EMBL/GenBank/DDBJ databases">
        <title>Genomic Encyclopedia of Type Strains, Phase IV (KMG-IV): sequencing the most valuable type-strain genomes for metagenomic binning, comparative biology and taxonomic classification.</title>
        <authorList>
            <person name="Goeker M."/>
        </authorList>
    </citation>
    <scope>NUCLEOTIDE SEQUENCE [LARGE SCALE GENOMIC DNA]</scope>
    <source>
        <strain evidence="4 5">DSM 1289</strain>
    </source>
</reference>
<dbReference type="PROSITE" id="PS50977">
    <property type="entry name" value="HTH_TETR_2"/>
    <property type="match status" value="1"/>
</dbReference>
<evidence type="ECO:0000256" key="1">
    <source>
        <dbReference type="ARBA" id="ARBA00023125"/>
    </source>
</evidence>
<feature type="domain" description="HTH tetR-type" evidence="3">
    <location>
        <begin position="4"/>
        <end position="64"/>
    </location>
</feature>
<comment type="caution">
    <text evidence="4">The sequence shown here is derived from an EMBL/GenBank/DDBJ whole genome shotgun (WGS) entry which is preliminary data.</text>
</comment>
<keyword evidence="1 2" id="KW-0238">DNA-binding</keyword>
<sequence length="208" mass="24511">MEKIITRDIVLDESLKLFSVRGYDGVAISDIAEEMGINKDYVYKFFSTKKDIFKAIIKEVTLRVDAVYKKMSVPIGSYAIEEYANMSFQRLEDLCFEIFDMYLNDEVVSKFRKMLTIQQYSDLHISKIYNGIFIDGPLNTEVELFKGLKEKGVLKDADPHIMALQFYAPLFLLFYKFDYRPYDEKRIRELIKKQISSFLDNYLVKIEN</sequence>
<evidence type="ECO:0000313" key="4">
    <source>
        <dbReference type="EMBL" id="MBP1854172.1"/>
    </source>
</evidence>
<proteinExistence type="predicted"/>
<gene>
    <name evidence="4" type="ORF">J2Z43_000562</name>
</gene>
<dbReference type="RefSeq" id="WP_209455733.1">
    <property type="nucleotide sequence ID" value="NZ_BAAACS010000017.1"/>
</dbReference>
<dbReference type="InterPro" id="IPR001647">
    <property type="entry name" value="HTH_TetR"/>
</dbReference>
<dbReference type="EMBL" id="JAGGJX010000001">
    <property type="protein sequence ID" value="MBP1854172.1"/>
    <property type="molecule type" value="Genomic_DNA"/>
</dbReference>
<evidence type="ECO:0000256" key="2">
    <source>
        <dbReference type="PROSITE-ProRule" id="PRU00335"/>
    </source>
</evidence>
<name>A0ABS4E896_9FIRM</name>
<evidence type="ECO:0000259" key="3">
    <source>
        <dbReference type="PROSITE" id="PS50977"/>
    </source>
</evidence>
<dbReference type="InterPro" id="IPR009057">
    <property type="entry name" value="Homeodomain-like_sf"/>
</dbReference>
<feature type="DNA-binding region" description="H-T-H motif" evidence="2">
    <location>
        <begin position="27"/>
        <end position="46"/>
    </location>
</feature>